<dbReference type="Gene3D" id="3.10.310.10">
    <property type="entry name" value="Diaminopimelate Epimerase, Chain A, domain 1"/>
    <property type="match status" value="2"/>
</dbReference>
<dbReference type="GO" id="GO:0047580">
    <property type="term" value="F:4-hydroxyproline epimerase activity"/>
    <property type="evidence" value="ECO:0007669"/>
    <property type="project" value="UniProtKB-EC"/>
</dbReference>
<evidence type="ECO:0000256" key="2">
    <source>
        <dbReference type="ARBA" id="ARBA00023235"/>
    </source>
</evidence>
<accession>A0A090E371</accession>
<evidence type="ECO:0000256" key="4">
    <source>
        <dbReference type="ARBA" id="ARBA00039135"/>
    </source>
</evidence>
<dbReference type="Proteomes" id="UP000045285">
    <property type="component" value="Unassembled WGS sequence"/>
</dbReference>
<dbReference type="EMBL" id="CCMZ01000034">
    <property type="protein sequence ID" value="CDX23839.1"/>
    <property type="molecule type" value="Genomic_DNA"/>
</dbReference>
<gene>
    <name evidence="5" type="ORF">MPL3356_40580</name>
</gene>
<dbReference type="Pfam" id="PF05544">
    <property type="entry name" value="Pro_racemase"/>
    <property type="match status" value="1"/>
</dbReference>
<reference evidence="6" key="1">
    <citation type="submission" date="2014-08" db="EMBL/GenBank/DDBJ databases">
        <authorList>
            <person name="Moulin L."/>
        </authorList>
    </citation>
    <scope>NUCLEOTIDE SEQUENCE [LARGE SCALE GENOMIC DNA]</scope>
</reference>
<comment type="similarity">
    <text evidence="1">Belongs to the proline racemase family.</text>
</comment>
<dbReference type="PIRSF" id="PIRSF029792">
    <property type="entry name" value="Pro_racemase"/>
    <property type="match status" value="1"/>
</dbReference>
<evidence type="ECO:0000256" key="3">
    <source>
        <dbReference type="ARBA" id="ARBA00035826"/>
    </source>
</evidence>
<dbReference type="PANTHER" id="PTHR33442:SF1">
    <property type="entry name" value="TRANS-3-HYDROXY-L-PROLINE DEHYDRATASE"/>
    <property type="match status" value="1"/>
</dbReference>
<evidence type="ECO:0000313" key="6">
    <source>
        <dbReference type="Proteomes" id="UP000045285"/>
    </source>
</evidence>
<dbReference type="SUPFAM" id="SSF54506">
    <property type="entry name" value="Diaminopimelate epimerase-like"/>
    <property type="match status" value="1"/>
</dbReference>
<evidence type="ECO:0000256" key="1">
    <source>
        <dbReference type="ARBA" id="ARBA00007529"/>
    </source>
</evidence>
<keyword evidence="6" id="KW-1185">Reference proteome</keyword>
<dbReference type="SFLD" id="SFLDS00028">
    <property type="entry name" value="Proline_Racemase"/>
    <property type="match status" value="1"/>
</dbReference>
<dbReference type="PANTHER" id="PTHR33442">
    <property type="entry name" value="TRANS-3-HYDROXY-L-PROLINE DEHYDRATASE"/>
    <property type="match status" value="1"/>
</dbReference>
<organism evidence="5 6">
    <name type="scientific">Mesorhizobium plurifarium</name>
    <dbReference type="NCBI Taxonomy" id="69974"/>
    <lineage>
        <taxon>Bacteria</taxon>
        <taxon>Pseudomonadati</taxon>
        <taxon>Pseudomonadota</taxon>
        <taxon>Alphaproteobacteria</taxon>
        <taxon>Hyphomicrobiales</taxon>
        <taxon>Phyllobacteriaceae</taxon>
        <taxon>Mesorhizobium</taxon>
    </lineage>
</organism>
<proteinExistence type="inferred from homology"/>
<name>A0A090E371_MESPL</name>
<dbReference type="EC" id="5.1.1.8" evidence="4"/>
<comment type="catalytic activity">
    <reaction evidence="3">
        <text>trans-4-hydroxy-L-proline = cis-4-hydroxy-D-proline</text>
        <dbReference type="Rhea" id="RHEA:21152"/>
        <dbReference type="ChEBI" id="CHEBI:57690"/>
        <dbReference type="ChEBI" id="CHEBI:58375"/>
        <dbReference type="EC" id="5.1.1.8"/>
    </reaction>
</comment>
<dbReference type="AlphaFoldDB" id="A0A090E371"/>
<evidence type="ECO:0000313" key="5">
    <source>
        <dbReference type="EMBL" id="CDX23839.1"/>
    </source>
</evidence>
<protein>
    <recommendedName>
        <fullName evidence="4">4-hydroxyproline epimerase</fullName>
        <ecNumber evidence="4">5.1.1.8</ecNumber>
    </recommendedName>
</protein>
<sequence>MLAFNSSFAVVDSHTAGHPTRVIFSGIPRLDGRTARERRDDFRNRFDHLRAALLHEPRGHAAMVGLVPVPSDVADYGAFFISSYVYLDMCGHGTIGFAKTLAFTGQISRSTGDSFTLETPAGVVTVGLVWSESGALEAVRLKNVPSYVGLEGLEVDVAGTGRVRADIVYGGMWYALVDATQLGLELAPDHASQLMLKGSAIKTAIREAVADMPLFAGAAAPSVLFYTADAPDSATHFLVLEVNKYDRSPCGTGTSARMAHLLHKGVLRSDQVYRARNIFGIPFEARLSEKVAIGEREAAIVEIEGSAFITSAQTIFFEAGDPLSKGFLSR</sequence>
<dbReference type="InterPro" id="IPR008794">
    <property type="entry name" value="Pro_racemase_fam"/>
</dbReference>
<keyword evidence="2" id="KW-0413">Isomerase</keyword>
<dbReference type="STRING" id="69974.MPLDJ20_50154"/>